<dbReference type="PANTHER" id="PTHR47053">
    <property type="entry name" value="MUREIN DD-ENDOPEPTIDASE MEPH-RELATED"/>
    <property type="match status" value="1"/>
</dbReference>
<evidence type="ECO:0000256" key="1">
    <source>
        <dbReference type="ARBA" id="ARBA00007074"/>
    </source>
</evidence>
<dbReference type="RefSeq" id="WP_390196475.1">
    <property type="nucleotide sequence ID" value="NZ_JBHSDV010000001.1"/>
</dbReference>
<protein>
    <submittedName>
        <fullName evidence="8">NlpC/P60 family protein</fullName>
    </submittedName>
</protein>
<feature type="coiled-coil region" evidence="6">
    <location>
        <begin position="41"/>
        <end position="128"/>
    </location>
</feature>
<dbReference type="PANTHER" id="PTHR47053:SF1">
    <property type="entry name" value="MUREIN DD-ENDOPEPTIDASE MEPH-RELATED"/>
    <property type="match status" value="1"/>
</dbReference>
<feature type="domain" description="NlpC/P60" evidence="7">
    <location>
        <begin position="292"/>
        <end position="419"/>
    </location>
</feature>
<evidence type="ECO:0000256" key="2">
    <source>
        <dbReference type="ARBA" id="ARBA00022670"/>
    </source>
</evidence>
<organism evidence="8 9">
    <name type="scientific">Gracilibacillus marinus</name>
    <dbReference type="NCBI Taxonomy" id="630535"/>
    <lineage>
        <taxon>Bacteria</taxon>
        <taxon>Bacillati</taxon>
        <taxon>Bacillota</taxon>
        <taxon>Bacilli</taxon>
        <taxon>Bacillales</taxon>
        <taxon>Bacillaceae</taxon>
        <taxon>Gracilibacillus</taxon>
    </lineage>
</organism>
<dbReference type="EMBL" id="JBHSDV010000001">
    <property type="protein sequence ID" value="MFC4387099.1"/>
    <property type="molecule type" value="Genomic_DNA"/>
</dbReference>
<feature type="coiled-coil region" evidence="6">
    <location>
        <begin position="165"/>
        <end position="258"/>
    </location>
</feature>
<sequence length="421" mass="47012">MRNIKIFVKQSAITATIVTSLFFVHNHTLHAETEAEIQSQRSAVQTNIELKQSEIQKIKDELITLTEKLQRLEEAIKDNEEVMNQTKKDMSKVEEEVSELEASITDVQKDIDRRNEILKERISSMQENGGATNYLEVLLGATNFIDFIDRFSLVTKITKADQDLLESQEEDKLKLEEQKANLNQKLLELEDLVLEYEQIQEQVIAQKEENEKVKEELEKKQEENKDILDDLQIEDAILANKERALREARAQEQLLNAQQTSSSASSESGNSAAYKQYASKSTSTSTETTVASGNLQTIINAGNKYIGNSVYVFGGGRSAYDIANGRFDCSGFVSWAFKQGGISLPASTASMQSVGVKVSTSEMQPGDLVFFNTYKTNGHVGIYLGNNKFIGSQNSTGVAIADMNSSYWSKTFAGHVRRVAQ</sequence>
<dbReference type="InterPro" id="IPR038765">
    <property type="entry name" value="Papain-like_cys_pep_sf"/>
</dbReference>
<dbReference type="InterPro" id="IPR000064">
    <property type="entry name" value="NLP_P60_dom"/>
</dbReference>
<name>A0ABV8VSC3_9BACI</name>
<comment type="similarity">
    <text evidence="1">Belongs to the peptidase C40 family.</text>
</comment>
<keyword evidence="3" id="KW-0732">Signal</keyword>
<dbReference type="InterPro" id="IPR051202">
    <property type="entry name" value="Peptidase_C40"/>
</dbReference>
<evidence type="ECO:0000256" key="4">
    <source>
        <dbReference type="ARBA" id="ARBA00022801"/>
    </source>
</evidence>
<proteinExistence type="inferred from homology"/>
<evidence type="ECO:0000313" key="9">
    <source>
        <dbReference type="Proteomes" id="UP001595880"/>
    </source>
</evidence>
<evidence type="ECO:0000313" key="8">
    <source>
        <dbReference type="EMBL" id="MFC4387099.1"/>
    </source>
</evidence>
<accession>A0ABV8VSC3</accession>
<evidence type="ECO:0000259" key="7">
    <source>
        <dbReference type="PROSITE" id="PS51935"/>
    </source>
</evidence>
<reference evidence="9" key="1">
    <citation type="journal article" date="2019" name="Int. J. Syst. Evol. Microbiol.">
        <title>The Global Catalogue of Microorganisms (GCM) 10K type strain sequencing project: providing services to taxonomists for standard genome sequencing and annotation.</title>
        <authorList>
            <consortium name="The Broad Institute Genomics Platform"/>
            <consortium name="The Broad Institute Genome Sequencing Center for Infectious Disease"/>
            <person name="Wu L."/>
            <person name="Ma J."/>
        </authorList>
    </citation>
    <scope>NUCLEOTIDE SEQUENCE [LARGE SCALE GENOMIC DNA]</scope>
    <source>
        <strain evidence="9">KACC 14058</strain>
    </source>
</reference>
<comment type="caution">
    <text evidence="8">The sequence shown here is derived from an EMBL/GenBank/DDBJ whole genome shotgun (WGS) entry which is preliminary data.</text>
</comment>
<dbReference type="PROSITE" id="PS51935">
    <property type="entry name" value="NLPC_P60"/>
    <property type="match status" value="1"/>
</dbReference>
<dbReference type="Pfam" id="PF24568">
    <property type="entry name" value="CC_PcsB"/>
    <property type="match status" value="1"/>
</dbReference>
<dbReference type="SUPFAM" id="SSF54001">
    <property type="entry name" value="Cysteine proteinases"/>
    <property type="match status" value="1"/>
</dbReference>
<gene>
    <name evidence="8" type="ORF">ACFOZ1_04680</name>
</gene>
<evidence type="ECO:0000256" key="5">
    <source>
        <dbReference type="ARBA" id="ARBA00022807"/>
    </source>
</evidence>
<dbReference type="Gene3D" id="6.10.250.3150">
    <property type="match status" value="1"/>
</dbReference>
<keyword evidence="9" id="KW-1185">Reference proteome</keyword>
<keyword evidence="4" id="KW-0378">Hydrolase</keyword>
<evidence type="ECO:0000256" key="3">
    <source>
        <dbReference type="ARBA" id="ARBA00022729"/>
    </source>
</evidence>
<dbReference type="Proteomes" id="UP001595880">
    <property type="component" value="Unassembled WGS sequence"/>
</dbReference>
<dbReference type="Pfam" id="PF00877">
    <property type="entry name" value="NLPC_P60"/>
    <property type="match status" value="1"/>
</dbReference>
<evidence type="ECO:0000256" key="6">
    <source>
        <dbReference type="SAM" id="Coils"/>
    </source>
</evidence>
<dbReference type="Gene3D" id="3.90.1720.10">
    <property type="entry name" value="endopeptidase domain like (from Nostoc punctiforme)"/>
    <property type="match status" value="1"/>
</dbReference>
<keyword evidence="2" id="KW-0645">Protease</keyword>
<keyword evidence="6" id="KW-0175">Coiled coil</keyword>
<keyword evidence="5" id="KW-0788">Thiol protease</keyword>
<dbReference type="InterPro" id="IPR057309">
    <property type="entry name" value="PcsB_CC"/>
</dbReference>